<evidence type="ECO:0000313" key="2">
    <source>
        <dbReference type="EMBL" id="GBB92162.1"/>
    </source>
</evidence>
<dbReference type="InterPro" id="IPR012337">
    <property type="entry name" value="RNaseH-like_sf"/>
</dbReference>
<reference evidence="2 3" key="1">
    <citation type="submission" date="2017-11" db="EMBL/GenBank/DDBJ databases">
        <title>The genome of Rhizophagus clarus HR1 reveals common genetic basis of auxotrophy among arbuscular mycorrhizal fungi.</title>
        <authorList>
            <person name="Kobayashi Y."/>
        </authorList>
    </citation>
    <scope>NUCLEOTIDE SEQUENCE [LARGE SCALE GENOMIC DNA]</scope>
    <source>
        <strain evidence="2 3">HR1</strain>
    </source>
</reference>
<comment type="caution">
    <text evidence="2">The sequence shown here is derived from an EMBL/GenBank/DDBJ whole genome shotgun (WGS) entry which is preliminary data.</text>
</comment>
<gene>
    <name evidence="2" type="ORF">RclHR1_19740004</name>
</gene>
<dbReference type="GO" id="GO:0004523">
    <property type="term" value="F:RNA-DNA hybrid ribonuclease activity"/>
    <property type="evidence" value="ECO:0007669"/>
    <property type="project" value="InterPro"/>
</dbReference>
<evidence type="ECO:0000313" key="3">
    <source>
        <dbReference type="Proteomes" id="UP000247702"/>
    </source>
</evidence>
<dbReference type="Gene3D" id="3.30.420.10">
    <property type="entry name" value="Ribonuclease H-like superfamily/Ribonuclease H"/>
    <property type="match status" value="1"/>
</dbReference>
<proteinExistence type="predicted"/>
<keyword evidence="3" id="KW-1185">Reference proteome</keyword>
<feature type="domain" description="RNase H type-1" evidence="1">
    <location>
        <begin position="48"/>
        <end position="195"/>
    </location>
</feature>
<dbReference type="InterPro" id="IPR036397">
    <property type="entry name" value="RNaseH_sf"/>
</dbReference>
<dbReference type="Proteomes" id="UP000247702">
    <property type="component" value="Unassembled WGS sequence"/>
</dbReference>
<protein>
    <recommendedName>
        <fullName evidence="1">RNase H type-1 domain-containing protein</fullName>
    </recommendedName>
</protein>
<accession>A0A2Z6QUJ5</accession>
<dbReference type="Pfam" id="PF00075">
    <property type="entry name" value="RNase_H"/>
    <property type="match status" value="1"/>
</dbReference>
<evidence type="ECO:0000259" key="1">
    <source>
        <dbReference type="PROSITE" id="PS50879"/>
    </source>
</evidence>
<dbReference type="EMBL" id="BEXD01001084">
    <property type="protein sequence ID" value="GBB92162.1"/>
    <property type="molecule type" value="Genomic_DNA"/>
</dbReference>
<name>A0A2Z6QUJ5_9GLOM</name>
<dbReference type="AlphaFoldDB" id="A0A2Z6QUJ5"/>
<sequence length="415" mass="48930">MENILQYLRRLHDLKGTYTPSDLIQIYFNDNSTRSRLLEILVQLRDSQQVNYTAYTDGSLQHLGSNDITMTYGFILVDDASNEIRFKSSISRWPSSTRAEIMAVVTALLVLPRNSHITIHTDSQATIDGFYSHITTIVNFFPRLYFTWNSNNFLWLLLYNIVNNNNISVNFVKVKGHSGDYYNEQIDDFIRVDDSIDQLSFTHNNLSLIKYNISWKAILIEENLRRFIRKINYLTNTESFINLNRNGKYCRLPVDWQLTFMLIQGCDRTYVTSYKQSVMKHKKIRYIIEELPTVEKMKTINNVIFKDWKCALCETDDETFDHNQNNFRKVIFEFRSFLLAESEKIWTYRCMMQHEKERINGISSQDKNNRIVNNSYIDIHRKIDNSNQFCLEALESRVNLGSNVLSYYGTDLLPN</sequence>
<dbReference type="PROSITE" id="PS50879">
    <property type="entry name" value="RNASE_H_1"/>
    <property type="match status" value="1"/>
</dbReference>
<dbReference type="SUPFAM" id="SSF53098">
    <property type="entry name" value="Ribonuclease H-like"/>
    <property type="match status" value="1"/>
</dbReference>
<dbReference type="GO" id="GO:0003676">
    <property type="term" value="F:nucleic acid binding"/>
    <property type="evidence" value="ECO:0007669"/>
    <property type="project" value="InterPro"/>
</dbReference>
<dbReference type="InterPro" id="IPR002156">
    <property type="entry name" value="RNaseH_domain"/>
</dbReference>
<organism evidence="2 3">
    <name type="scientific">Rhizophagus clarus</name>
    <dbReference type="NCBI Taxonomy" id="94130"/>
    <lineage>
        <taxon>Eukaryota</taxon>
        <taxon>Fungi</taxon>
        <taxon>Fungi incertae sedis</taxon>
        <taxon>Mucoromycota</taxon>
        <taxon>Glomeromycotina</taxon>
        <taxon>Glomeromycetes</taxon>
        <taxon>Glomerales</taxon>
        <taxon>Glomeraceae</taxon>
        <taxon>Rhizophagus</taxon>
    </lineage>
</organism>